<reference evidence="2 3" key="1">
    <citation type="submission" date="2019-01" db="EMBL/GenBank/DDBJ databases">
        <title>Sequencing of cultivated peanut Arachis hypogaea provides insights into genome evolution and oil improvement.</title>
        <authorList>
            <person name="Chen X."/>
        </authorList>
    </citation>
    <scope>NUCLEOTIDE SEQUENCE [LARGE SCALE GENOMIC DNA]</scope>
    <source>
        <strain evidence="3">cv. Fuhuasheng</strain>
        <tissue evidence="2">Leaves</tissue>
    </source>
</reference>
<sequence length="424" mass="47526">MRGSYSREGHFRVHEPSSSKCMRKIRVEGGKAEFSGKKSLLSREEEWMREESENMDKRETPVRSFSDMVKGGRRPTGMEEDDSFSESGEEGEEEHNMQQEREVANQRKDKDETQEPNIRIEKVDGVYNIVLNDAAIKSLRNPWWECLIVKLLGRRISLAALTRKLEIMWSRMGSIEVIDLAAIIPTMAEGRTEETLHGHNNGEGSHGNSEKNKGKKVSIEDNSTYGSWMQVQCPTCGKKVGRIGASTSSGSGAANAKEAEATMTGTRFSVLNQIENDTLNDNSVRISNEKENEIIPENSQNQKATTSQKKEDHLAQPSSLSKTPKESHNKTTTKSAPMCEVLPQPKNANTGPIRTVNPTKPNPTHPNNDPSFHPSTERTRTPTSTPLLHHHRENLCDPQLTSQDTTMEDSFVEESAQIEDIREE</sequence>
<feature type="region of interest" description="Disordered" evidence="1">
    <location>
        <begin position="1"/>
        <end position="117"/>
    </location>
</feature>
<dbReference type="EMBL" id="SDMP01000020">
    <property type="protein sequence ID" value="RYQ84867.1"/>
    <property type="molecule type" value="Genomic_DNA"/>
</dbReference>
<feature type="compositionally biased region" description="Basic and acidic residues" evidence="1">
    <location>
        <begin position="25"/>
        <end position="61"/>
    </location>
</feature>
<feature type="compositionally biased region" description="Basic and acidic residues" evidence="1">
    <location>
        <begin position="1"/>
        <end position="17"/>
    </location>
</feature>
<organism evidence="2 3">
    <name type="scientific">Arachis hypogaea</name>
    <name type="common">Peanut</name>
    <dbReference type="NCBI Taxonomy" id="3818"/>
    <lineage>
        <taxon>Eukaryota</taxon>
        <taxon>Viridiplantae</taxon>
        <taxon>Streptophyta</taxon>
        <taxon>Embryophyta</taxon>
        <taxon>Tracheophyta</taxon>
        <taxon>Spermatophyta</taxon>
        <taxon>Magnoliopsida</taxon>
        <taxon>eudicotyledons</taxon>
        <taxon>Gunneridae</taxon>
        <taxon>Pentapetalae</taxon>
        <taxon>rosids</taxon>
        <taxon>fabids</taxon>
        <taxon>Fabales</taxon>
        <taxon>Fabaceae</taxon>
        <taxon>Papilionoideae</taxon>
        <taxon>50 kb inversion clade</taxon>
        <taxon>dalbergioids sensu lato</taxon>
        <taxon>Dalbergieae</taxon>
        <taxon>Pterocarpus clade</taxon>
        <taxon>Arachis</taxon>
    </lineage>
</organism>
<feature type="compositionally biased region" description="Acidic residues" evidence="1">
    <location>
        <begin position="78"/>
        <end position="93"/>
    </location>
</feature>
<protein>
    <recommendedName>
        <fullName evidence="4">DUF4283 domain-containing protein</fullName>
    </recommendedName>
</protein>
<evidence type="ECO:0000313" key="3">
    <source>
        <dbReference type="Proteomes" id="UP000289738"/>
    </source>
</evidence>
<proteinExistence type="predicted"/>
<gene>
    <name evidence="2" type="ORF">Ahy_B10g104363</name>
</gene>
<feature type="compositionally biased region" description="Polar residues" evidence="1">
    <location>
        <begin position="297"/>
        <end position="307"/>
    </location>
</feature>
<dbReference type="Proteomes" id="UP000289738">
    <property type="component" value="Chromosome B10"/>
</dbReference>
<accession>A0A444X5A0</accession>
<feature type="region of interest" description="Disordered" evidence="1">
    <location>
        <begin position="291"/>
        <end position="424"/>
    </location>
</feature>
<feature type="compositionally biased region" description="Basic and acidic residues" evidence="1">
    <location>
        <begin position="94"/>
        <end position="117"/>
    </location>
</feature>
<feature type="region of interest" description="Disordered" evidence="1">
    <location>
        <begin position="194"/>
        <end position="217"/>
    </location>
</feature>
<evidence type="ECO:0000313" key="2">
    <source>
        <dbReference type="EMBL" id="RYQ84867.1"/>
    </source>
</evidence>
<keyword evidence="3" id="KW-1185">Reference proteome</keyword>
<dbReference type="AlphaFoldDB" id="A0A444X5A0"/>
<comment type="caution">
    <text evidence="2">The sequence shown here is derived from an EMBL/GenBank/DDBJ whole genome shotgun (WGS) entry which is preliminary data.</text>
</comment>
<feature type="compositionally biased region" description="Low complexity" evidence="1">
    <location>
        <begin position="198"/>
        <end position="207"/>
    </location>
</feature>
<name>A0A444X5A0_ARAHY</name>
<evidence type="ECO:0000256" key="1">
    <source>
        <dbReference type="SAM" id="MobiDB-lite"/>
    </source>
</evidence>
<feature type="compositionally biased region" description="Low complexity" evidence="1">
    <location>
        <begin position="365"/>
        <end position="374"/>
    </location>
</feature>
<evidence type="ECO:0008006" key="4">
    <source>
        <dbReference type="Google" id="ProtNLM"/>
    </source>
</evidence>